<gene>
    <name evidence="1" type="ORF">R1CP_03935</name>
</gene>
<evidence type="ECO:0000313" key="2">
    <source>
        <dbReference type="Proteomes" id="UP000186108"/>
    </source>
</evidence>
<dbReference type="AlphaFoldDB" id="A0A1B1JYU3"/>
<organism evidence="1 2">
    <name type="scientific">Rhodococcus opacus</name>
    <name type="common">Nocardia opaca</name>
    <dbReference type="NCBI Taxonomy" id="37919"/>
    <lineage>
        <taxon>Bacteria</taxon>
        <taxon>Bacillati</taxon>
        <taxon>Actinomycetota</taxon>
        <taxon>Actinomycetes</taxon>
        <taxon>Mycobacteriales</taxon>
        <taxon>Nocardiaceae</taxon>
        <taxon>Rhodococcus</taxon>
    </lineage>
</organism>
<accession>A0A1B1JYU3</accession>
<proteinExistence type="predicted"/>
<sequence>MCPSVPTVGVSRPPASLRCTSRRGSEAWIDRDVVISGPAGQYPDVTAEDYLYQRVNANFAKEK</sequence>
<name>A0A1B1JYU3_RHOOP</name>
<dbReference type="EMBL" id="CP009111">
    <property type="protein sequence ID" value="ANS25524.1"/>
    <property type="molecule type" value="Genomic_DNA"/>
</dbReference>
<dbReference type="Proteomes" id="UP000186108">
    <property type="component" value="Chromosome"/>
</dbReference>
<evidence type="ECO:0000313" key="1">
    <source>
        <dbReference type="EMBL" id="ANS25524.1"/>
    </source>
</evidence>
<protein>
    <submittedName>
        <fullName evidence="1">Uncharacterized protein</fullName>
    </submittedName>
</protein>
<dbReference type="PATRIC" id="fig|37919.13.peg.800"/>
<reference evidence="1 2" key="1">
    <citation type="submission" date="2014-07" db="EMBL/GenBank/DDBJ databases">
        <authorList>
            <person name="Zhang J.E."/>
            <person name="Yang H."/>
            <person name="Guo J."/>
            <person name="Deng Z."/>
            <person name="Luo H."/>
            <person name="Luo M."/>
            <person name="Zhao B."/>
        </authorList>
    </citation>
    <scope>NUCLEOTIDE SEQUENCE [LARGE SCALE GENOMIC DNA]</scope>
    <source>
        <strain evidence="1 2">1CP</strain>
    </source>
</reference>